<name>A0AAV2AQJ4_9ARAC</name>
<dbReference type="AlphaFoldDB" id="A0AAV2AQJ4"/>
<dbReference type="EMBL" id="CAXIEN010000201">
    <property type="protein sequence ID" value="CAL1286313.1"/>
    <property type="molecule type" value="Genomic_DNA"/>
</dbReference>
<evidence type="ECO:0000313" key="2">
    <source>
        <dbReference type="Proteomes" id="UP001497382"/>
    </source>
</evidence>
<reference evidence="1 2" key="1">
    <citation type="submission" date="2024-04" db="EMBL/GenBank/DDBJ databases">
        <authorList>
            <person name="Rising A."/>
            <person name="Reimegard J."/>
            <person name="Sonavane S."/>
            <person name="Akerstrom W."/>
            <person name="Nylinder S."/>
            <person name="Hedman E."/>
            <person name="Kallberg Y."/>
        </authorList>
    </citation>
    <scope>NUCLEOTIDE SEQUENCE [LARGE SCALE GENOMIC DNA]</scope>
</reference>
<comment type="caution">
    <text evidence="1">The sequence shown here is derived from an EMBL/GenBank/DDBJ whole genome shotgun (WGS) entry which is preliminary data.</text>
</comment>
<organism evidence="1 2">
    <name type="scientific">Larinioides sclopetarius</name>
    <dbReference type="NCBI Taxonomy" id="280406"/>
    <lineage>
        <taxon>Eukaryota</taxon>
        <taxon>Metazoa</taxon>
        <taxon>Ecdysozoa</taxon>
        <taxon>Arthropoda</taxon>
        <taxon>Chelicerata</taxon>
        <taxon>Arachnida</taxon>
        <taxon>Araneae</taxon>
        <taxon>Araneomorphae</taxon>
        <taxon>Entelegynae</taxon>
        <taxon>Araneoidea</taxon>
        <taxon>Araneidae</taxon>
        <taxon>Larinioides</taxon>
    </lineage>
</organism>
<proteinExistence type="predicted"/>
<protein>
    <submittedName>
        <fullName evidence="1">Uncharacterized protein</fullName>
    </submittedName>
</protein>
<sequence>MNESIPVPPSQESFQMQQPFYYPQSLPTSSSLSTETYPVVNQMSNFENYTIPDDNYLLSAIKEWLKSPNPESLFALEAKI</sequence>
<accession>A0AAV2AQJ4</accession>
<gene>
    <name evidence="1" type="ORF">LARSCL_LOCUS14178</name>
</gene>
<keyword evidence="2" id="KW-1185">Reference proteome</keyword>
<evidence type="ECO:0000313" key="1">
    <source>
        <dbReference type="EMBL" id="CAL1286313.1"/>
    </source>
</evidence>
<dbReference type="Proteomes" id="UP001497382">
    <property type="component" value="Unassembled WGS sequence"/>
</dbReference>